<protein>
    <recommendedName>
        <fullName evidence="5">Ribosomal RNA large subunit methyltransferase H</fullName>
        <ecNumber evidence="5">2.1.1.177</ecNumber>
    </recommendedName>
    <alternativeName>
        <fullName evidence="5">23S rRNA (pseudouridine1915-N3)-methyltransferase</fullName>
    </alternativeName>
    <alternativeName>
        <fullName evidence="5">23S rRNA m3Psi1915 methyltransferase</fullName>
    </alternativeName>
    <alternativeName>
        <fullName evidence="5">rRNA (pseudouridine-N3-)-methyltransferase RlmH</fullName>
    </alternativeName>
</protein>
<dbReference type="GO" id="GO:0070038">
    <property type="term" value="F:rRNA (pseudouridine-N3-)-methyltransferase activity"/>
    <property type="evidence" value="ECO:0007669"/>
    <property type="project" value="UniProtKB-UniRule"/>
</dbReference>
<dbReference type="EMBL" id="SIUB01000001">
    <property type="protein sequence ID" value="TBN55184.1"/>
    <property type="molecule type" value="Genomic_DNA"/>
</dbReference>
<keyword evidence="7" id="KW-1185">Reference proteome</keyword>
<dbReference type="InterPro" id="IPR029028">
    <property type="entry name" value="Alpha/beta_knot_MTases"/>
</dbReference>
<dbReference type="NCBIfam" id="NF000989">
    <property type="entry name" value="PRK00103.2-3"/>
    <property type="match status" value="1"/>
</dbReference>
<dbReference type="CDD" id="cd18081">
    <property type="entry name" value="RlmH-like"/>
    <property type="match status" value="1"/>
</dbReference>
<dbReference type="HAMAP" id="MF_00658">
    <property type="entry name" value="23SrRNA_methyltr_H"/>
    <property type="match status" value="1"/>
</dbReference>
<dbReference type="GO" id="GO:0005737">
    <property type="term" value="C:cytoplasm"/>
    <property type="evidence" value="ECO:0007669"/>
    <property type="project" value="UniProtKB-SubCell"/>
</dbReference>
<dbReference type="RefSeq" id="WP_131001435.1">
    <property type="nucleotide sequence ID" value="NZ_JBHSZR010000002.1"/>
</dbReference>
<keyword evidence="2 5" id="KW-0808">Transferase</keyword>
<dbReference type="PANTHER" id="PTHR33603:SF1">
    <property type="entry name" value="RIBOSOMAL RNA LARGE SUBUNIT METHYLTRANSFERASE H"/>
    <property type="match status" value="1"/>
</dbReference>
<evidence type="ECO:0000256" key="2">
    <source>
        <dbReference type="ARBA" id="ARBA00022679"/>
    </source>
</evidence>
<dbReference type="Pfam" id="PF02590">
    <property type="entry name" value="SPOUT_MTase"/>
    <property type="match status" value="1"/>
</dbReference>
<evidence type="ECO:0000256" key="3">
    <source>
        <dbReference type="ARBA" id="ARBA00022691"/>
    </source>
</evidence>
<feature type="binding site" evidence="5">
    <location>
        <begin position="127"/>
        <end position="132"/>
    </location>
    <ligand>
        <name>S-adenosyl-L-methionine</name>
        <dbReference type="ChEBI" id="CHEBI:59789"/>
    </ligand>
</feature>
<keyword evidence="1 5" id="KW-0489">Methyltransferase</keyword>
<proteinExistence type="inferred from homology"/>
<comment type="similarity">
    <text evidence="4 5">Belongs to the RNA methyltransferase RlmH family.</text>
</comment>
<dbReference type="EC" id="2.1.1.177" evidence="5"/>
<feature type="binding site" evidence="5">
    <location>
        <position position="108"/>
    </location>
    <ligand>
        <name>S-adenosyl-L-methionine</name>
        <dbReference type="ChEBI" id="CHEBI:59789"/>
    </ligand>
</feature>
<keyword evidence="3 5" id="KW-0949">S-adenosyl-L-methionine</keyword>
<gene>
    <name evidence="5 6" type="primary">rlmH</name>
    <name evidence="6" type="ORF">EYR15_03340</name>
</gene>
<evidence type="ECO:0000256" key="1">
    <source>
        <dbReference type="ARBA" id="ARBA00022603"/>
    </source>
</evidence>
<dbReference type="Proteomes" id="UP000291613">
    <property type="component" value="Unassembled WGS sequence"/>
</dbReference>
<dbReference type="SUPFAM" id="SSF75217">
    <property type="entry name" value="alpha/beta knot"/>
    <property type="match status" value="1"/>
</dbReference>
<comment type="subunit">
    <text evidence="5">Homodimer.</text>
</comment>
<reference evidence="6 7" key="1">
    <citation type="submission" date="2019-02" db="EMBL/GenBank/DDBJ databases">
        <title>Hansschlegelia quercus sp. nov., a novel methylotrophic bacterium from buds of oak (Quercus robur L.).</title>
        <authorList>
            <person name="Agafonova N.V."/>
            <person name="Kaparullina E.N."/>
            <person name="Grouzdev D.S."/>
            <person name="Doronina N.V."/>
        </authorList>
    </citation>
    <scope>NUCLEOTIDE SEQUENCE [LARGE SCALE GENOMIC DNA]</scope>
    <source>
        <strain evidence="6 7">Dub</strain>
    </source>
</reference>
<evidence type="ECO:0000256" key="4">
    <source>
        <dbReference type="ARBA" id="ARBA00038303"/>
    </source>
</evidence>
<accession>A0A4Q9GQU6</accession>
<dbReference type="PANTHER" id="PTHR33603">
    <property type="entry name" value="METHYLTRANSFERASE"/>
    <property type="match status" value="1"/>
</dbReference>
<comment type="catalytic activity">
    <reaction evidence="5">
        <text>pseudouridine(1915) in 23S rRNA + S-adenosyl-L-methionine = N(3)-methylpseudouridine(1915) in 23S rRNA + S-adenosyl-L-homocysteine + H(+)</text>
        <dbReference type="Rhea" id="RHEA:42752"/>
        <dbReference type="Rhea" id="RHEA-COMP:10221"/>
        <dbReference type="Rhea" id="RHEA-COMP:10222"/>
        <dbReference type="ChEBI" id="CHEBI:15378"/>
        <dbReference type="ChEBI" id="CHEBI:57856"/>
        <dbReference type="ChEBI" id="CHEBI:59789"/>
        <dbReference type="ChEBI" id="CHEBI:65314"/>
        <dbReference type="ChEBI" id="CHEBI:74486"/>
        <dbReference type="EC" id="2.1.1.177"/>
    </reaction>
</comment>
<evidence type="ECO:0000313" key="7">
    <source>
        <dbReference type="Proteomes" id="UP000291613"/>
    </source>
</evidence>
<dbReference type="Gene3D" id="3.40.1280.10">
    <property type="match status" value="1"/>
</dbReference>
<dbReference type="PIRSF" id="PIRSF004505">
    <property type="entry name" value="MT_bac"/>
    <property type="match status" value="1"/>
</dbReference>
<name>A0A4Q9GQU6_9HYPH</name>
<keyword evidence="5" id="KW-0963">Cytoplasm</keyword>
<feature type="binding site" evidence="5">
    <location>
        <position position="76"/>
    </location>
    <ligand>
        <name>S-adenosyl-L-methionine</name>
        <dbReference type="ChEBI" id="CHEBI:59789"/>
    </ligand>
</feature>
<evidence type="ECO:0000313" key="6">
    <source>
        <dbReference type="EMBL" id="TBN55184.1"/>
    </source>
</evidence>
<dbReference type="AlphaFoldDB" id="A0A4Q9GQU6"/>
<dbReference type="OrthoDB" id="9806643at2"/>
<sequence>MRLVVAAVGRLKAGPERELVQRYVERCGQIGRGVALSEPEIVELDESRARRPDERKRDEAERLIAALPPKAALIALDEGGKTQTSEAFAADLGRRRDEGLSALAFVIGGADGLAPELLSRADLRLAFGAMTWPHQIVRLLLAEQLYRAATILAGHPYHRV</sequence>
<dbReference type="InterPro" id="IPR003742">
    <property type="entry name" value="RlmH-like"/>
</dbReference>
<comment type="function">
    <text evidence="5">Specifically methylates the pseudouridine at position 1915 (m3Psi1915) in 23S rRNA.</text>
</comment>
<evidence type="ECO:0000256" key="5">
    <source>
        <dbReference type="HAMAP-Rule" id="MF_00658"/>
    </source>
</evidence>
<organism evidence="6 7">
    <name type="scientific">Hansschlegelia quercus</name>
    <dbReference type="NCBI Taxonomy" id="2528245"/>
    <lineage>
        <taxon>Bacteria</taxon>
        <taxon>Pseudomonadati</taxon>
        <taxon>Pseudomonadota</taxon>
        <taxon>Alphaproteobacteria</taxon>
        <taxon>Hyphomicrobiales</taxon>
        <taxon>Methylopilaceae</taxon>
        <taxon>Hansschlegelia</taxon>
    </lineage>
</organism>
<dbReference type="InterPro" id="IPR029026">
    <property type="entry name" value="tRNA_m1G_MTases_N"/>
</dbReference>
<comment type="subcellular location">
    <subcellularLocation>
        <location evidence="5">Cytoplasm</location>
    </subcellularLocation>
</comment>
<keyword evidence="5" id="KW-0698">rRNA processing</keyword>
<comment type="caution">
    <text evidence="6">The sequence shown here is derived from an EMBL/GenBank/DDBJ whole genome shotgun (WGS) entry which is preliminary data.</text>
</comment>